<evidence type="ECO:0000313" key="1">
    <source>
        <dbReference type="EMBL" id="QHT79183.1"/>
    </source>
</evidence>
<organism evidence="1">
    <name type="scientific">viral metagenome</name>
    <dbReference type="NCBI Taxonomy" id="1070528"/>
    <lineage>
        <taxon>unclassified sequences</taxon>
        <taxon>metagenomes</taxon>
        <taxon>organismal metagenomes</taxon>
    </lineage>
</organism>
<reference evidence="1" key="1">
    <citation type="journal article" date="2020" name="Nature">
        <title>Giant virus diversity and host interactions through global metagenomics.</title>
        <authorList>
            <person name="Schulz F."/>
            <person name="Roux S."/>
            <person name="Paez-Espino D."/>
            <person name="Jungbluth S."/>
            <person name="Walsh D.A."/>
            <person name="Denef V.J."/>
            <person name="McMahon K.D."/>
            <person name="Konstantinidis K.T."/>
            <person name="Eloe-Fadrosh E.A."/>
            <person name="Kyrpides N.C."/>
            <person name="Woyke T."/>
        </authorList>
    </citation>
    <scope>NUCLEOTIDE SEQUENCE</scope>
    <source>
        <strain evidence="1">GVMAG-M-3300023179-99</strain>
    </source>
</reference>
<dbReference type="AlphaFoldDB" id="A0A6C0HGN1"/>
<name>A0A6C0HGN1_9ZZZZ</name>
<proteinExistence type="predicted"/>
<sequence length="69" mass="8051">MQIKENPLNIATPVEKPTWICVHPDAKVLDIELKRFLCFVCNPVNGRMKKVPQGLFMEVLRKESLEREE</sequence>
<accession>A0A6C0HGN1</accession>
<protein>
    <submittedName>
        <fullName evidence="1">Uncharacterized protein</fullName>
    </submittedName>
</protein>
<dbReference type="EMBL" id="MN739946">
    <property type="protein sequence ID" value="QHT79183.1"/>
    <property type="molecule type" value="Genomic_DNA"/>
</dbReference>